<name>A0ACD5HDG7_9PROT</name>
<sequence length="82" mass="9263">MVLSPWASLTEMDRAELLAQPMRVLLQEHPVLVTLLEERGIHCGECFIADRETLAGVARMHGVDMDEILNAWARREALPHSD</sequence>
<organism evidence="1 2">
    <name type="scientific">Acidithiobacillus montserratensis</name>
    <dbReference type="NCBI Taxonomy" id="2729135"/>
    <lineage>
        <taxon>Bacteria</taxon>
        <taxon>Pseudomonadati</taxon>
        <taxon>Pseudomonadota</taxon>
        <taxon>Acidithiobacillia</taxon>
        <taxon>Acidithiobacillales</taxon>
        <taxon>Acidithiobacillaceae</taxon>
        <taxon>Acidithiobacillus</taxon>
    </lineage>
</organism>
<proteinExistence type="predicted"/>
<reference evidence="1 2" key="1">
    <citation type="journal article" date="2021" name="ISME J.">
        <title>Genomic evolution of the class Acidithiobacillia: deep-branching Proteobacteria living in extreme acidic conditions.</title>
        <authorList>
            <person name="Moya-Beltran A."/>
            <person name="Beard S."/>
            <person name="Rojas-Villalobos C."/>
            <person name="Issotta F."/>
            <person name="Gallardo Y."/>
            <person name="Ulloa R."/>
            <person name="Giaveno A."/>
            <person name="Degli Esposti M."/>
            <person name="Johnson D.B."/>
            <person name="Quatrini R."/>
        </authorList>
    </citation>
    <scope>NUCLEOTIDE SEQUENCE [LARGE SCALE GENOMIC DNA]</scope>
    <source>
        <strain evidence="1 2">GG1-14</strain>
    </source>
</reference>
<gene>
    <name evidence="1" type="ORF">HHS34_009450</name>
</gene>
<protein>
    <submittedName>
        <fullName evidence="1">DUF1858 domain-containing protein</fullName>
    </submittedName>
</protein>
<evidence type="ECO:0000313" key="1">
    <source>
        <dbReference type="EMBL" id="XRI72667.1"/>
    </source>
</evidence>
<evidence type="ECO:0000313" key="2">
    <source>
        <dbReference type="Proteomes" id="UP001195965"/>
    </source>
</evidence>
<keyword evidence="2" id="KW-1185">Reference proteome</keyword>
<dbReference type="EMBL" id="CP127526">
    <property type="protein sequence ID" value="XRI72667.1"/>
    <property type="molecule type" value="Genomic_DNA"/>
</dbReference>
<dbReference type="Proteomes" id="UP001195965">
    <property type="component" value="Chromosome"/>
</dbReference>
<accession>A0ACD5HDG7</accession>